<dbReference type="Proteomes" id="UP000006875">
    <property type="component" value="Chromosome"/>
</dbReference>
<gene>
    <name evidence="1" type="ordered locus">Ilyop_0941</name>
</gene>
<dbReference type="HOGENOM" id="CLU_3344579_0_0_0"/>
<keyword evidence="2" id="KW-1185">Reference proteome</keyword>
<dbReference type="KEGG" id="ipo:Ilyop_0941"/>
<evidence type="ECO:0000313" key="1">
    <source>
        <dbReference type="EMBL" id="ADO82724.1"/>
    </source>
</evidence>
<dbReference type="STRING" id="572544.Ilyop_0941"/>
<evidence type="ECO:0000313" key="2">
    <source>
        <dbReference type="Proteomes" id="UP000006875"/>
    </source>
</evidence>
<reference evidence="1 2" key="1">
    <citation type="journal article" date="2010" name="Stand. Genomic Sci.">
        <title>Complete genome sequence of Ilyobacter polytropus type strain (CuHbu1).</title>
        <authorList>
            <person name="Sikorski J."/>
            <person name="Chertkov O."/>
            <person name="Lapidus A."/>
            <person name="Nolan M."/>
            <person name="Lucas S."/>
            <person name="Del Rio T.G."/>
            <person name="Tice H."/>
            <person name="Cheng J.F."/>
            <person name="Tapia R."/>
            <person name="Han C."/>
            <person name="Goodwin L."/>
            <person name="Pitluck S."/>
            <person name="Liolios K."/>
            <person name="Ivanova N."/>
            <person name="Mavromatis K."/>
            <person name="Mikhailova N."/>
            <person name="Pati A."/>
            <person name="Chen A."/>
            <person name="Palaniappan K."/>
            <person name="Land M."/>
            <person name="Hauser L."/>
            <person name="Chang Y.J."/>
            <person name="Jeffries C.D."/>
            <person name="Brambilla E."/>
            <person name="Yasawong M."/>
            <person name="Rohde M."/>
            <person name="Pukall R."/>
            <person name="Spring S."/>
            <person name="Goker M."/>
            <person name="Woyke T."/>
            <person name="Bristow J."/>
            <person name="Eisen J.A."/>
            <person name="Markowitz V."/>
            <person name="Hugenholtz P."/>
            <person name="Kyrpides N.C."/>
            <person name="Klenk H.P."/>
        </authorList>
    </citation>
    <scope>NUCLEOTIDE SEQUENCE [LARGE SCALE GENOMIC DNA]</scope>
    <source>
        <strain evidence="2">ATCC 51220 / DSM 2926 / LMG 16218 / CuHBu1</strain>
    </source>
</reference>
<accession>E3H8F7</accession>
<proteinExistence type="predicted"/>
<protein>
    <submittedName>
        <fullName evidence="1">Uncharacterized protein</fullName>
    </submittedName>
</protein>
<dbReference type="EMBL" id="CP002281">
    <property type="protein sequence ID" value="ADO82724.1"/>
    <property type="molecule type" value="Genomic_DNA"/>
</dbReference>
<name>E3H8F7_ILYPC</name>
<organism evidence="1 2">
    <name type="scientific">Ilyobacter polytropus (strain ATCC 51220 / DSM 2926 / LMG 16218 / CuHBu1)</name>
    <dbReference type="NCBI Taxonomy" id="572544"/>
    <lineage>
        <taxon>Bacteria</taxon>
        <taxon>Fusobacteriati</taxon>
        <taxon>Fusobacteriota</taxon>
        <taxon>Fusobacteriia</taxon>
        <taxon>Fusobacteriales</taxon>
        <taxon>Fusobacteriaceae</taxon>
        <taxon>Ilyobacter</taxon>
    </lineage>
</organism>
<dbReference type="AlphaFoldDB" id="E3H8F7"/>
<sequence>MENYPSCTMVDSQNRKSIKICYTLSIYKVITGAVSDE</sequence>